<evidence type="ECO:0000256" key="2">
    <source>
        <dbReference type="ARBA" id="ARBA00008974"/>
    </source>
</evidence>
<dbReference type="AlphaFoldDB" id="A0AAD2JYV2"/>
<reference evidence="7" key="1">
    <citation type="submission" date="2023-11" db="EMBL/GenBank/DDBJ databases">
        <authorList>
            <person name="De Vega J J."/>
            <person name="De Vega J J."/>
        </authorList>
    </citation>
    <scope>NUCLEOTIDE SEQUENCE</scope>
</reference>
<feature type="transmembrane region" description="Helical" evidence="6">
    <location>
        <begin position="233"/>
        <end position="252"/>
    </location>
</feature>
<evidence type="ECO:0008006" key="9">
    <source>
        <dbReference type="Google" id="ProtNLM"/>
    </source>
</evidence>
<dbReference type="PANTHER" id="PTHR30618:SF0">
    <property type="entry name" value="PURINE-URACIL PERMEASE NCS1"/>
    <property type="match status" value="1"/>
</dbReference>
<evidence type="ECO:0000256" key="6">
    <source>
        <dbReference type="SAM" id="Phobius"/>
    </source>
</evidence>
<comment type="similarity">
    <text evidence="2">Belongs to the purine-cytosine permease (2.A.39) family.</text>
</comment>
<dbReference type="Gene3D" id="1.10.4160.10">
    <property type="entry name" value="Hydantoin permease"/>
    <property type="match status" value="1"/>
</dbReference>
<feature type="transmembrane region" description="Helical" evidence="6">
    <location>
        <begin position="109"/>
        <end position="131"/>
    </location>
</feature>
<dbReference type="NCBIfam" id="TIGR00800">
    <property type="entry name" value="ncs1"/>
    <property type="match status" value="1"/>
</dbReference>
<evidence type="ECO:0000256" key="5">
    <source>
        <dbReference type="ARBA" id="ARBA00023136"/>
    </source>
</evidence>
<dbReference type="EMBL" id="CAVNYO010000149">
    <property type="protein sequence ID" value="CAK5269469.1"/>
    <property type="molecule type" value="Genomic_DNA"/>
</dbReference>
<evidence type="ECO:0000313" key="7">
    <source>
        <dbReference type="EMBL" id="CAK5269469.1"/>
    </source>
</evidence>
<dbReference type="InterPro" id="IPR045225">
    <property type="entry name" value="Uracil/uridine/allantoin_perm"/>
</dbReference>
<dbReference type="InterPro" id="IPR012681">
    <property type="entry name" value="NCS1"/>
</dbReference>
<dbReference type="Proteomes" id="UP001295794">
    <property type="component" value="Unassembled WGS sequence"/>
</dbReference>
<dbReference type="Pfam" id="PF02133">
    <property type="entry name" value="Transp_cyt_pur"/>
    <property type="match status" value="1"/>
</dbReference>
<feature type="transmembrane region" description="Helical" evidence="6">
    <location>
        <begin position="470"/>
        <end position="489"/>
    </location>
</feature>
<dbReference type="InterPro" id="IPR001248">
    <property type="entry name" value="Pur-cyt_permease"/>
</dbReference>
<dbReference type="GO" id="GO:0005886">
    <property type="term" value="C:plasma membrane"/>
    <property type="evidence" value="ECO:0007669"/>
    <property type="project" value="TreeGrafter"/>
</dbReference>
<protein>
    <recommendedName>
        <fullName evidence="9">NCS1 nucleoside transporter family</fullName>
    </recommendedName>
</protein>
<comment type="caution">
    <text evidence="7">The sequence shown here is derived from an EMBL/GenBank/DDBJ whole genome shotgun (WGS) entry which is preliminary data.</text>
</comment>
<feature type="transmembrane region" description="Helical" evidence="6">
    <location>
        <begin position="273"/>
        <end position="299"/>
    </location>
</feature>
<comment type="subcellular location">
    <subcellularLocation>
        <location evidence="1">Membrane</location>
        <topology evidence="1">Multi-pass membrane protein</topology>
    </subcellularLocation>
</comment>
<dbReference type="GO" id="GO:0015205">
    <property type="term" value="F:nucleobase transmembrane transporter activity"/>
    <property type="evidence" value="ECO:0007669"/>
    <property type="project" value="TreeGrafter"/>
</dbReference>
<name>A0AAD2JYV2_9AGAR</name>
<keyword evidence="4 6" id="KW-1133">Transmembrane helix</keyword>
<feature type="transmembrane region" description="Helical" evidence="6">
    <location>
        <begin position="190"/>
        <end position="213"/>
    </location>
</feature>
<proteinExistence type="inferred from homology"/>
<organism evidence="7 8">
    <name type="scientific">Mycena citricolor</name>
    <dbReference type="NCBI Taxonomy" id="2018698"/>
    <lineage>
        <taxon>Eukaryota</taxon>
        <taxon>Fungi</taxon>
        <taxon>Dikarya</taxon>
        <taxon>Basidiomycota</taxon>
        <taxon>Agaricomycotina</taxon>
        <taxon>Agaricomycetes</taxon>
        <taxon>Agaricomycetidae</taxon>
        <taxon>Agaricales</taxon>
        <taxon>Marasmiineae</taxon>
        <taxon>Mycenaceae</taxon>
        <taxon>Mycena</taxon>
    </lineage>
</organism>
<dbReference type="FunFam" id="1.10.4160.10:FF:000001">
    <property type="entry name" value="Uracil permease, putative"/>
    <property type="match status" value="1"/>
</dbReference>
<feature type="transmembrane region" description="Helical" evidence="6">
    <location>
        <begin position="69"/>
        <end position="89"/>
    </location>
</feature>
<feature type="transmembrane region" description="Helical" evidence="6">
    <location>
        <begin position="360"/>
        <end position="379"/>
    </location>
</feature>
<sequence>MVPSLSSLLSSWQLSTRDGHRRSNEDMDPVPLKQRTWTTWNYVAYWISDSINPTIWEIASSMVAIGLSWQQALLAISVGHILIAVVISLNGTMGAQLHIPFPVIARASFGFWFSVFCVTCRMSIAMFWFGIVSFNGSECTFQMVKALWPSFADVPNQLPASAGITSVGMISYVLFWAIQFPFLLVSPRDIRYFFVVKAVLAPATCLGMLIWAIMRVSPATSLGPGSELHENHAPFSVWLSAMTSATGAWSTLAINIPDFTRYAVDERAQFIQILVIPMFMTLVGFCGIVVASTTDVLYGTIIWDPLRVIDRWDSRPAKFFAAFSFTMAVLGTNISANSLSAANDLTVLFPRYVNIRRGQVICAIVGCWVICPWKILASAPGFLNFISAYAVFLAPLASILVVDYWIVRKRRVDLIEIYLPEGRYRYWHGINWRAALAFVVGLGPNIPGLVATLDPTIIVGRPLLKVYDVAWLYGTISTAFAYWLFWVWFPANETLLDGDNCGGATA</sequence>
<keyword evidence="5 6" id="KW-0472">Membrane</keyword>
<dbReference type="CDD" id="cd11482">
    <property type="entry name" value="SLC-NCS1sbd_NRT1-like"/>
    <property type="match status" value="1"/>
</dbReference>
<keyword evidence="3 6" id="KW-0812">Transmembrane</keyword>
<dbReference type="PANTHER" id="PTHR30618">
    <property type="entry name" value="NCS1 FAMILY PURINE/PYRIMIDINE TRANSPORTER"/>
    <property type="match status" value="1"/>
</dbReference>
<feature type="transmembrane region" description="Helical" evidence="6">
    <location>
        <begin position="319"/>
        <end position="339"/>
    </location>
</feature>
<evidence type="ECO:0000313" key="8">
    <source>
        <dbReference type="Proteomes" id="UP001295794"/>
    </source>
</evidence>
<evidence type="ECO:0000256" key="1">
    <source>
        <dbReference type="ARBA" id="ARBA00004141"/>
    </source>
</evidence>
<gene>
    <name evidence="7" type="ORF">MYCIT1_LOCUS13208</name>
</gene>
<evidence type="ECO:0000256" key="4">
    <source>
        <dbReference type="ARBA" id="ARBA00022989"/>
    </source>
</evidence>
<accession>A0AAD2JYV2</accession>
<feature type="transmembrane region" description="Helical" evidence="6">
    <location>
        <begin position="385"/>
        <end position="407"/>
    </location>
</feature>
<evidence type="ECO:0000256" key="3">
    <source>
        <dbReference type="ARBA" id="ARBA00022692"/>
    </source>
</evidence>
<feature type="transmembrane region" description="Helical" evidence="6">
    <location>
        <begin position="158"/>
        <end position="178"/>
    </location>
</feature>
<keyword evidence="8" id="KW-1185">Reference proteome</keyword>